<dbReference type="GO" id="GO:0008146">
    <property type="term" value="F:sulfotransferase activity"/>
    <property type="evidence" value="ECO:0007669"/>
    <property type="project" value="InterPro"/>
</dbReference>
<dbReference type="InterPro" id="IPR000863">
    <property type="entry name" value="Sulfotransferase_dom"/>
</dbReference>
<dbReference type="Pfam" id="PF00685">
    <property type="entry name" value="Sulfotransfer_1"/>
    <property type="match status" value="1"/>
</dbReference>
<dbReference type="Proteomes" id="UP000728032">
    <property type="component" value="Unassembled WGS sequence"/>
</dbReference>
<protein>
    <recommendedName>
        <fullName evidence="3">Sulfotransferase domain-containing protein</fullName>
    </recommendedName>
</protein>
<proteinExistence type="inferred from homology"/>
<dbReference type="AlphaFoldDB" id="A0A7R9MBJ5"/>
<evidence type="ECO:0000313" key="4">
    <source>
        <dbReference type="EMBL" id="CAD7656070.1"/>
    </source>
</evidence>
<feature type="domain" description="Sulfotransferase" evidence="3">
    <location>
        <begin position="68"/>
        <end position="200"/>
    </location>
</feature>
<reference evidence="4" key="1">
    <citation type="submission" date="2020-11" db="EMBL/GenBank/DDBJ databases">
        <authorList>
            <person name="Tran Van P."/>
        </authorList>
    </citation>
    <scope>NUCLEOTIDE SEQUENCE</scope>
</reference>
<dbReference type="EMBL" id="OC925325">
    <property type="protein sequence ID" value="CAD7656070.1"/>
    <property type="molecule type" value="Genomic_DNA"/>
</dbReference>
<sequence>MALPVQKVRNHLFFSAHEPKNLEFALNYQPLDCDRILLAGPASGVHHCLHVLKNIMNRMDKIEHGQYVYFLDSHGFRVVDSQRGERDAWNPTLLATHTTLNLIAYNPRPKYLIIIRNPKDICVSIYRSWKSQTDLNIEFNAFFEMFITGRELPYGDYFEAMRVQWEHRDRGNCTLITYESLVDSPKNSILKMSEFLDLPNARAPVVMTALLYIIQTNDVKWDGMPGDWRAVLTQSQSDLIDEKVKDVWMGRVWSRFGNGRCNGRHIWMTNRF</sequence>
<evidence type="ECO:0000256" key="1">
    <source>
        <dbReference type="ARBA" id="ARBA00005771"/>
    </source>
</evidence>
<keyword evidence="2" id="KW-0808">Transferase</keyword>
<gene>
    <name evidence="4" type="ORF">ONB1V03_LOCUS12710</name>
</gene>
<accession>A0A7R9MBJ5</accession>
<evidence type="ECO:0000259" key="3">
    <source>
        <dbReference type="Pfam" id="PF00685"/>
    </source>
</evidence>
<comment type="similarity">
    <text evidence="1">Belongs to the sulfotransferase 1 family.</text>
</comment>
<keyword evidence="5" id="KW-1185">Reference proteome</keyword>
<evidence type="ECO:0000256" key="2">
    <source>
        <dbReference type="ARBA" id="ARBA00022679"/>
    </source>
</evidence>
<dbReference type="Gene3D" id="3.40.50.300">
    <property type="entry name" value="P-loop containing nucleotide triphosphate hydrolases"/>
    <property type="match status" value="1"/>
</dbReference>
<dbReference type="InterPro" id="IPR027417">
    <property type="entry name" value="P-loop_NTPase"/>
</dbReference>
<dbReference type="SUPFAM" id="SSF52540">
    <property type="entry name" value="P-loop containing nucleoside triphosphate hydrolases"/>
    <property type="match status" value="1"/>
</dbReference>
<name>A0A7R9MBJ5_9ACAR</name>
<organism evidence="4">
    <name type="scientific">Oppiella nova</name>
    <dbReference type="NCBI Taxonomy" id="334625"/>
    <lineage>
        <taxon>Eukaryota</taxon>
        <taxon>Metazoa</taxon>
        <taxon>Ecdysozoa</taxon>
        <taxon>Arthropoda</taxon>
        <taxon>Chelicerata</taxon>
        <taxon>Arachnida</taxon>
        <taxon>Acari</taxon>
        <taxon>Acariformes</taxon>
        <taxon>Sarcoptiformes</taxon>
        <taxon>Oribatida</taxon>
        <taxon>Brachypylina</taxon>
        <taxon>Oppioidea</taxon>
        <taxon>Oppiidae</taxon>
        <taxon>Oppiella</taxon>
    </lineage>
</organism>
<dbReference type="EMBL" id="CAJPVJ010010500">
    <property type="protein sequence ID" value="CAG2173257.1"/>
    <property type="molecule type" value="Genomic_DNA"/>
</dbReference>
<dbReference type="PANTHER" id="PTHR11783">
    <property type="entry name" value="SULFOTRANSFERASE SULT"/>
    <property type="match status" value="1"/>
</dbReference>
<dbReference type="OrthoDB" id="205623at2759"/>
<evidence type="ECO:0000313" key="5">
    <source>
        <dbReference type="Proteomes" id="UP000728032"/>
    </source>
</evidence>